<keyword evidence="3" id="KW-1185">Reference proteome</keyword>
<proteinExistence type="predicted"/>
<dbReference type="InterPro" id="IPR021327">
    <property type="entry name" value="DUF2934"/>
</dbReference>
<gene>
    <name evidence="2" type="ORF">GB927_007740</name>
</gene>
<evidence type="ECO:0000313" key="3">
    <source>
        <dbReference type="Proteomes" id="UP000996601"/>
    </source>
</evidence>
<dbReference type="RefSeq" id="WP_256116095.1">
    <property type="nucleotide sequence ID" value="NZ_WHSB02000002.1"/>
</dbReference>
<dbReference type="Proteomes" id="UP000996601">
    <property type="component" value="Unassembled WGS sequence"/>
</dbReference>
<feature type="region of interest" description="Disordered" evidence="1">
    <location>
        <begin position="54"/>
        <end position="80"/>
    </location>
</feature>
<organism evidence="2 3">
    <name type="scientific">Shinella lacus</name>
    <dbReference type="NCBI Taxonomy" id="2654216"/>
    <lineage>
        <taxon>Bacteria</taxon>
        <taxon>Pseudomonadati</taxon>
        <taxon>Pseudomonadota</taxon>
        <taxon>Alphaproteobacteria</taxon>
        <taxon>Hyphomicrobiales</taxon>
        <taxon>Rhizobiaceae</taxon>
        <taxon>Shinella</taxon>
    </lineage>
</organism>
<accession>A0ABT1R411</accession>
<feature type="compositionally biased region" description="Basic and acidic residues" evidence="1">
    <location>
        <begin position="54"/>
        <end position="65"/>
    </location>
</feature>
<feature type="compositionally biased region" description="Basic residues" evidence="1">
    <location>
        <begin position="71"/>
        <end position="80"/>
    </location>
</feature>
<comment type="caution">
    <text evidence="2">The sequence shown here is derived from an EMBL/GenBank/DDBJ whole genome shotgun (WGS) entry which is preliminary data.</text>
</comment>
<dbReference type="Pfam" id="PF11154">
    <property type="entry name" value="DUF2934"/>
    <property type="match status" value="1"/>
</dbReference>
<sequence>METDPKKRIRNRAYELWQAAGKPPGDGAEYWLQAEAEAAQVEPVIDADTPDAAARRGVEREHPETVVKVGGAKRKAAASR</sequence>
<dbReference type="EMBL" id="WHSB02000002">
    <property type="protein sequence ID" value="MCQ4629919.1"/>
    <property type="molecule type" value="Genomic_DNA"/>
</dbReference>
<reference evidence="2" key="1">
    <citation type="submission" date="2021-07" db="EMBL/GenBank/DDBJ databases">
        <title>Shinella sp. nov., a novel member of the genus Shinella from water.</title>
        <authorList>
            <person name="Deng Y."/>
        </authorList>
    </citation>
    <scope>NUCLEOTIDE SEQUENCE</scope>
    <source>
        <strain evidence="2">CPCC 100929</strain>
    </source>
</reference>
<evidence type="ECO:0000313" key="2">
    <source>
        <dbReference type="EMBL" id="MCQ4629919.1"/>
    </source>
</evidence>
<name>A0ABT1R411_9HYPH</name>
<protein>
    <submittedName>
        <fullName evidence="2">DUF2934 domain-containing protein</fullName>
    </submittedName>
</protein>
<evidence type="ECO:0000256" key="1">
    <source>
        <dbReference type="SAM" id="MobiDB-lite"/>
    </source>
</evidence>